<feature type="domain" description="SAM-dependent MTase RsmB/NOP-type" evidence="6">
    <location>
        <begin position="112"/>
        <end position="392"/>
    </location>
</feature>
<organism evidence="7 8">
    <name type="scientific">Parasphingorhabdus cellanae</name>
    <dbReference type="NCBI Taxonomy" id="2806553"/>
    <lineage>
        <taxon>Bacteria</taxon>
        <taxon>Pseudomonadati</taxon>
        <taxon>Pseudomonadota</taxon>
        <taxon>Alphaproteobacteria</taxon>
        <taxon>Sphingomonadales</taxon>
        <taxon>Sphingomonadaceae</taxon>
        <taxon>Parasphingorhabdus</taxon>
    </lineage>
</organism>
<dbReference type="Proteomes" id="UP000663923">
    <property type="component" value="Chromosome"/>
</dbReference>
<dbReference type="CDD" id="cd02440">
    <property type="entry name" value="AdoMet_MTases"/>
    <property type="match status" value="1"/>
</dbReference>
<feature type="binding site" evidence="5">
    <location>
        <position position="233"/>
    </location>
    <ligand>
        <name>S-adenosyl-L-methionine</name>
        <dbReference type="ChEBI" id="CHEBI:59789"/>
    </ligand>
</feature>
<dbReference type="Pfam" id="PF01189">
    <property type="entry name" value="Methyltr_RsmB-F"/>
    <property type="match status" value="1"/>
</dbReference>
<keyword evidence="4 5" id="KW-0694">RNA-binding</keyword>
<evidence type="ECO:0000256" key="2">
    <source>
        <dbReference type="ARBA" id="ARBA00022679"/>
    </source>
</evidence>
<evidence type="ECO:0000256" key="3">
    <source>
        <dbReference type="ARBA" id="ARBA00022691"/>
    </source>
</evidence>
<evidence type="ECO:0000256" key="5">
    <source>
        <dbReference type="PROSITE-ProRule" id="PRU01023"/>
    </source>
</evidence>
<comment type="similarity">
    <text evidence="5">Belongs to the class I-like SAM-binding methyltransferase superfamily. RsmB/NOP family.</text>
</comment>
<dbReference type="PRINTS" id="PR02008">
    <property type="entry name" value="RCMTFAMILY"/>
</dbReference>
<keyword evidence="1 5" id="KW-0489">Methyltransferase</keyword>
<dbReference type="InterPro" id="IPR049560">
    <property type="entry name" value="MeTrfase_RsmB-F_NOP2_cat"/>
</dbReference>
<dbReference type="InterPro" id="IPR001678">
    <property type="entry name" value="MeTrfase_RsmB-F_NOP2_dom"/>
</dbReference>
<sequence length="392" mass="42983">MTPSARLQAAIELLDDIIVAARDNGASGDNVAKKFFRARRYAGSKDRRAIREHVYAAIRRFGDRPESGRAAIVGLAAEQPELKALFDGSSYGPAVLTDQEQQASGEAIPAWLHSQFATPIDGDEQTALFDRAPLDIRLNPKKADADTIESAWPEVEALPMPYGYRLPTGTSVENSEPYNSGKIEIQDLGSQAIVAACVTKKPKFVLDMCAGAGGKTLGLAAQLSDDTRIIAADTDRGRLSRIEPRLRRSSTRNVETILLSPNKEIEALETLKGQCDLVLVDAPCTGTGTWRRNPELRWRMTPKRLDQTVQLQARLLDLASALVAPGGRLVYAVCSLLDAEGGDQAVTFLKNHPDWRYIEVDLPIGRPYRKGTLLTPYQDGTDGFYFTCLEKL</sequence>
<protein>
    <submittedName>
        <fullName evidence="7">RsmB/NOP family class I SAM-dependent RNA methyltransferase</fullName>
    </submittedName>
</protein>
<evidence type="ECO:0000259" key="6">
    <source>
        <dbReference type="PROSITE" id="PS51686"/>
    </source>
</evidence>
<dbReference type="EMBL" id="CP071794">
    <property type="protein sequence ID" value="QTD55969.1"/>
    <property type="molecule type" value="Genomic_DNA"/>
</dbReference>
<evidence type="ECO:0000313" key="7">
    <source>
        <dbReference type="EMBL" id="QTD55969.1"/>
    </source>
</evidence>
<feature type="active site" description="Nucleophile" evidence="5">
    <location>
        <position position="334"/>
    </location>
</feature>
<keyword evidence="3 5" id="KW-0949">S-adenosyl-L-methionine</keyword>
<comment type="caution">
    <text evidence="5">Lacks conserved residue(s) required for the propagation of feature annotation.</text>
</comment>
<dbReference type="SUPFAM" id="SSF53335">
    <property type="entry name" value="S-adenosyl-L-methionine-dependent methyltransferases"/>
    <property type="match status" value="1"/>
</dbReference>
<dbReference type="InterPro" id="IPR023267">
    <property type="entry name" value="RCMT"/>
</dbReference>
<keyword evidence="2 5" id="KW-0808">Transferase</keyword>
<keyword evidence="8" id="KW-1185">Reference proteome</keyword>
<evidence type="ECO:0000313" key="8">
    <source>
        <dbReference type="Proteomes" id="UP000663923"/>
    </source>
</evidence>
<dbReference type="RefSeq" id="WP_207987793.1">
    <property type="nucleotide sequence ID" value="NZ_CP071794.1"/>
</dbReference>
<dbReference type="Gene3D" id="3.40.50.150">
    <property type="entry name" value="Vaccinia Virus protein VP39"/>
    <property type="match status" value="1"/>
</dbReference>
<dbReference type="PANTHER" id="PTHR22807">
    <property type="entry name" value="NOP2 YEAST -RELATED NOL1/NOP2/FMU SUN DOMAIN-CONTAINING"/>
    <property type="match status" value="1"/>
</dbReference>
<dbReference type="PANTHER" id="PTHR22807:SF53">
    <property type="entry name" value="RIBOSOMAL RNA SMALL SUBUNIT METHYLTRANSFERASE B-RELATED"/>
    <property type="match status" value="1"/>
</dbReference>
<evidence type="ECO:0000256" key="1">
    <source>
        <dbReference type="ARBA" id="ARBA00022603"/>
    </source>
</evidence>
<feature type="binding site" evidence="5">
    <location>
        <position position="281"/>
    </location>
    <ligand>
        <name>S-adenosyl-L-methionine</name>
        <dbReference type="ChEBI" id="CHEBI:59789"/>
    </ligand>
</feature>
<dbReference type="GO" id="GO:0032259">
    <property type="term" value="P:methylation"/>
    <property type="evidence" value="ECO:0007669"/>
    <property type="project" value="UniProtKB-KW"/>
</dbReference>
<reference evidence="7 8" key="1">
    <citation type="submission" date="2021-03" db="EMBL/GenBank/DDBJ databases">
        <title>Complete genome of Parasphingorhabdus_sp.JHSY0214.</title>
        <authorList>
            <person name="Yoo J.H."/>
            <person name="Bae J.W."/>
        </authorList>
    </citation>
    <scope>NUCLEOTIDE SEQUENCE [LARGE SCALE GENOMIC DNA]</scope>
    <source>
        <strain evidence="7 8">JHSY0214</strain>
    </source>
</reference>
<proteinExistence type="inferred from homology"/>
<name>A0ABX7T327_9SPHN</name>
<evidence type="ECO:0000256" key="4">
    <source>
        <dbReference type="ARBA" id="ARBA00022884"/>
    </source>
</evidence>
<accession>A0ABX7T327</accession>
<dbReference type="PROSITE" id="PS51686">
    <property type="entry name" value="SAM_MT_RSMB_NOP"/>
    <property type="match status" value="1"/>
</dbReference>
<dbReference type="InterPro" id="IPR029063">
    <property type="entry name" value="SAM-dependent_MTases_sf"/>
</dbReference>
<gene>
    <name evidence="7" type="ORF">J4G78_17615</name>
</gene>
<dbReference type="GO" id="GO:0008168">
    <property type="term" value="F:methyltransferase activity"/>
    <property type="evidence" value="ECO:0007669"/>
    <property type="project" value="UniProtKB-KW"/>
</dbReference>